<dbReference type="SMART" id="SM00494">
    <property type="entry name" value="ChtBD2"/>
    <property type="match status" value="2"/>
</dbReference>
<dbReference type="PROSITE" id="PS50940">
    <property type="entry name" value="CHIT_BIND_II"/>
    <property type="match status" value="2"/>
</dbReference>
<dbReference type="Pfam" id="PF01607">
    <property type="entry name" value="CBM_14"/>
    <property type="match status" value="2"/>
</dbReference>
<comment type="caution">
    <text evidence="12">The sequence shown here is derived from an EMBL/GenBank/DDBJ whole genome shotgun (WGS) entry which is preliminary data.</text>
</comment>
<evidence type="ECO:0000259" key="11">
    <source>
        <dbReference type="PROSITE" id="PS51910"/>
    </source>
</evidence>
<reference evidence="12 13" key="1">
    <citation type="submission" date="2024-10" db="EMBL/GenBank/DDBJ databases">
        <title>Updated reference genomes for cyclostephanoid diatoms.</title>
        <authorList>
            <person name="Roberts W.R."/>
            <person name="Alverson A.J."/>
        </authorList>
    </citation>
    <scope>NUCLEOTIDE SEQUENCE [LARGE SCALE GENOMIC DNA]</scope>
    <source>
        <strain evidence="12 13">AJA228-03</strain>
    </source>
</reference>
<comment type="similarity">
    <text evidence="2">Belongs to the glycosyl hydrolase 18 family. Chitinase class II subfamily.</text>
</comment>
<protein>
    <recommendedName>
        <fullName evidence="14">Chitinase</fullName>
    </recommendedName>
</protein>
<keyword evidence="7" id="KW-1015">Disulfide bond</keyword>
<evidence type="ECO:0000256" key="9">
    <source>
        <dbReference type="RuleBase" id="RU000489"/>
    </source>
</evidence>
<evidence type="ECO:0000256" key="3">
    <source>
        <dbReference type="ARBA" id="ARBA00022525"/>
    </source>
</evidence>
<evidence type="ECO:0000256" key="5">
    <source>
        <dbReference type="ARBA" id="ARBA00022729"/>
    </source>
</evidence>
<evidence type="ECO:0000256" key="6">
    <source>
        <dbReference type="ARBA" id="ARBA00022801"/>
    </source>
</evidence>
<dbReference type="Gene3D" id="3.10.50.10">
    <property type="match status" value="1"/>
</dbReference>
<feature type="domain" description="GH18" evidence="11">
    <location>
        <begin position="1"/>
        <end position="264"/>
    </location>
</feature>
<keyword evidence="6 9" id="KW-0378">Hydrolase</keyword>
<dbReference type="PANTHER" id="PTHR11177">
    <property type="entry name" value="CHITINASE"/>
    <property type="match status" value="1"/>
</dbReference>
<keyword evidence="5" id="KW-0732">Signal</keyword>
<dbReference type="GO" id="GO:0008061">
    <property type="term" value="F:chitin binding"/>
    <property type="evidence" value="ECO:0007669"/>
    <property type="project" value="UniProtKB-KW"/>
</dbReference>
<dbReference type="PANTHER" id="PTHR11177:SF333">
    <property type="entry name" value="CHITINASE"/>
    <property type="match status" value="1"/>
</dbReference>
<evidence type="ECO:0000313" key="13">
    <source>
        <dbReference type="Proteomes" id="UP001530377"/>
    </source>
</evidence>
<gene>
    <name evidence="12" type="ORF">ACHAXA_007041</name>
</gene>
<evidence type="ECO:0008006" key="14">
    <source>
        <dbReference type="Google" id="ProtNLM"/>
    </source>
</evidence>
<keyword evidence="8 9" id="KW-0326">Glycosidase</keyword>
<evidence type="ECO:0000256" key="4">
    <source>
        <dbReference type="ARBA" id="ARBA00022669"/>
    </source>
</evidence>
<keyword evidence="3" id="KW-0964">Secreted</keyword>
<dbReference type="Pfam" id="PF00704">
    <property type="entry name" value="Glyco_hydro_18"/>
    <property type="match status" value="1"/>
</dbReference>
<dbReference type="EMBL" id="JALLPB020000331">
    <property type="protein sequence ID" value="KAL3810413.1"/>
    <property type="molecule type" value="Genomic_DNA"/>
</dbReference>
<evidence type="ECO:0000313" key="12">
    <source>
        <dbReference type="EMBL" id="KAL3810413.1"/>
    </source>
</evidence>
<proteinExistence type="inferred from homology"/>
<dbReference type="Gene3D" id="3.20.20.80">
    <property type="entry name" value="Glycosidases"/>
    <property type="match status" value="1"/>
</dbReference>
<dbReference type="AlphaFoldDB" id="A0ABD3RC27"/>
<dbReference type="InterPro" id="IPR002557">
    <property type="entry name" value="Chitin-bd_dom"/>
</dbReference>
<dbReference type="SUPFAM" id="SSF57625">
    <property type="entry name" value="Invertebrate chitin-binding proteins"/>
    <property type="match status" value="2"/>
</dbReference>
<evidence type="ECO:0000256" key="8">
    <source>
        <dbReference type="ARBA" id="ARBA00023295"/>
    </source>
</evidence>
<dbReference type="Proteomes" id="UP001530377">
    <property type="component" value="Unassembled WGS sequence"/>
</dbReference>
<evidence type="ECO:0000259" key="10">
    <source>
        <dbReference type="PROSITE" id="PS50940"/>
    </source>
</evidence>
<dbReference type="SUPFAM" id="SSF54556">
    <property type="entry name" value="Chitinase insertion domain"/>
    <property type="match status" value="1"/>
</dbReference>
<name>A0ABD3RC27_9STRA</name>
<dbReference type="GO" id="GO:1901135">
    <property type="term" value="P:carbohydrate derivative metabolic process"/>
    <property type="evidence" value="ECO:0007669"/>
    <property type="project" value="UniProtKB-ARBA"/>
</dbReference>
<dbReference type="SMART" id="SM00636">
    <property type="entry name" value="Glyco_18"/>
    <property type="match status" value="1"/>
</dbReference>
<dbReference type="PROSITE" id="PS51910">
    <property type="entry name" value="GH18_2"/>
    <property type="match status" value="1"/>
</dbReference>
<dbReference type="InterPro" id="IPR011583">
    <property type="entry name" value="Chitinase_II/V-like_cat"/>
</dbReference>
<evidence type="ECO:0000256" key="1">
    <source>
        <dbReference type="ARBA" id="ARBA00004613"/>
    </source>
</evidence>
<comment type="subcellular location">
    <subcellularLocation>
        <location evidence="1">Secreted</location>
    </subcellularLocation>
</comment>
<organism evidence="12 13">
    <name type="scientific">Cyclostephanos tholiformis</name>
    <dbReference type="NCBI Taxonomy" id="382380"/>
    <lineage>
        <taxon>Eukaryota</taxon>
        <taxon>Sar</taxon>
        <taxon>Stramenopiles</taxon>
        <taxon>Ochrophyta</taxon>
        <taxon>Bacillariophyta</taxon>
        <taxon>Coscinodiscophyceae</taxon>
        <taxon>Thalassiosirophycidae</taxon>
        <taxon>Stephanodiscales</taxon>
        <taxon>Stephanodiscaceae</taxon>
        <taxon>Cyclostephanos</taxon>
    </lineage>
</organism>
<accession>A0ABD3RC27</accession>
<keyword evidence="4" id="KW-0147">Chitin-binding</keyword>
<dbReference type="SUPFAM" id="SSF51445">
    <property type="entry name" value="(Trans)glycosidases"/>
    <property type="match status" value="1"/>
</dbReference>
<dbReference type="Pfam" id="PF24517">
    <property type="entry name" value="CBM96"/>
    <property type="match status" value="4"/>
</dbReference>
<dbReference type="InterPro" id="IPR029070">
    <property type="entry name" value="Chitinase_insertion_sf"/>
</dbReference>
<dbReference type="GO" id="GO:0005576">
    <property type="term" value="C:extracellular region"/>
    <property type="evidence" value="ECO:0007669"/>
    <property type="project" value="UniProtKB-SubCell"/>
</dbReference>
<dbReference type="InterPro" id="IPR050314">
    <property type="entry name" value="Glycosyl_Hydrlase_18"/>
</dbReference>
<keyword evidence="13" id="KW-1185">Reference proteome</keyword>
<dbReference type="NCBIfam" id="NF033679">
    <property type="entry name" value="DNRLRE_dom"/>
    <property type="match status" value="4"/>
</dbReference>
<evidence type="ECO:0000256" key="7">
    <source>
        <dbReference type="ARBA" id="ARBA00023157"/>
    </source>
</evidence>
<evidence type="ECO:0000256" key="2">
    <source>
        <dbReference type="ARBA" id="ARBA00009121"/>
    </source>
</evidence>
<dbReference type="PROSITE" id="PS01095">
    <property type="entry name" value="GH18_1"/>
    <property type="match status" value="1"/>
</dbReference>
<dbReference type="InterPro" id="IPR017853">
    <property type="entry name" value="GH"/>
</dbReference>
<feature type="domain" description="Chitin-binding type-2" evidence="10">
    <location>
        <begin position="288"/>
        <end position="345"/>
    </location>
</feature>
<dbReference type="InterPro" id="IPR036508">
    <property type="entry name" value="Chitin-bd_dom_sf"/>
</dbReference>
<sequence length="1128" mass="123261">MIAGLFVRASSTSESRAIFADSVATFLTTYGFDGIDLDWEYPVTRQGTPDDYINYPLLIQAVRAALDAETEISGRVHPITMAIPVSPDKLDDGYNLAELAKYVDWFHLMSYDVHGSWDEVAGSNTDMSMYWHGGGGEKLVFGMASYGRSMLLTDPESCVTVGCPIDGPGMTGCSGEGGFSPYFELRETYVDTGNYQSLLMNEQTGSMEMILDGGIFVSFDLEDTFLLKRDYYLSKCFRGQMWWATDMIKDPPFGSAPVPAKQEPEQIVASTGTTNTSPGAAPGVTQDDAYCADANDAELVPIKNCLGFVFCQNKLMSGSITLCSPGLIFDANMGICNWPSDTNLCGFEFCPNKMSGYVSFEECTKFYYCKAGKIDGDIDICPDGTLFDVVMGICNWASMVVCDTKAPTQPPLVASAPVPAQSQPPVVVSPRPTYGKVGSASTIVNVSSPVSSPEPDAEGSSTYQAARLRFTPTDDAYVKENEPFANFNDHYVVVDQNARYDGLLRFYVQGLENRKVKYVKLRLYVSNQSTMGGNIYRCKDDWHEDVVTWDSVPSIIGNQPIAFVKAALLDQWIEVDVSGLVQKDGPVSFRITSDSSDNVIYSSKENADGNSPELIVGVEPADPSSATFGDSKSLPTMKHTFKIGTSDDAFVFRTTADKNYGQDNDLKVDMDDGFKKSYLRFDLSNVRIDAVISARLRLYATLSSASGGMFITVTDSDWNEGTLTYNNAPPADGIPLGMLDSVEAGKWYELDVTDAITESGPLTICILGNHKDKVMYSSKDGPHSPEIALTLEEFVPLTTPGGQVVDLIPTDDATIALQTPNLNLGTSEKLRTDTTGGMREFLLRFDATKVPLGQVTSAILRLYSMNMEPTFGGTFIENRRSNWAETTVTWNNAPESDGRVMGSLMEVEYGSWYDMDVTSAVIGGSAVSFRVSSPHTNAAIYGSKESDHMPRLIIQYSLPEPVSEDFDLYIPTDDTSILMEKPDENFGRIEQLKVDGYMGVYNSLLRFDLSSVEKGTVEQAILRLYAVDGSPSGGTFVSTKISNWTQHQVTWSSAPAADGEILGTLGEVIPYQWYEINLANIAKDLGGESLSIRIAPSHGLRCAYSSSRDRLGHLPQLLLKTDLYAGMG</sequence>
<dbReference type="Gene3D" id="2.170.140.10">
    <property type="entry name" value="Chitin binding domain"/>
    <property type="match status" value="2"/>
</dbReference>
<dbReference type="GO" id="GO:0004553">
    <property type="term" value="F:hydrolase activity, hydrolyzing O-glycosyl compounds"/>
    <property type="evidence" value="ECO:0007669"/>
    <property type="project" value="UniProtKB-ARBA"/>
</dbReference>
<dbReference type="InterPro" id="IPR001579">
    <property type="entry name" value="Glyco_hydro_18_chit_AS"/>
</dbReference>
<dbReference type="InterPro" id="IPR055372">
    <property type="entry name" value="CBM96"/>
</dbReference>
<dbReference type="InterPro" id="IPR001223">
    <property type="entry name" value="Glyco_hydro18_cat"/>
</dbReference>
<feature type="domain" description="Chitin-binding type-2" evidence="10">
    <location>
        <begin position="347"/>
        <end position="404"/>
    </location>
</feature>